<dbReference type="RefSeq" id="WP_120624547.1">
    <property type="nucleotide sequence ID" value="NZ_RAWG01000032.1"/>
</dbReference>
<feature type="compositionally biased region" description="Acidic residues" evidence="1">
    <location>
        <begin position="47"/>
        <end position="64"/>
    </location>
</feature>
<gene>
    <name evidence="2" type="ORF">D7X12_07345</name>
</gene>
<comment type="caution">
    <text evidence="2">The sequence shown here is derived from an EMBL/GenBank/DDBJ whole genome shotgun (WGS) entry which is preliminary data.</text>
</comment>
<dbReference type="AlphaFoldDB" id="A0A3A8NU24"/>
<keyword evidence="3" id="KW-1185">Reference proteome</keyword>
<evidence type="ECO:0000313" key="3">
    <source>
        <dbReference type="Proteomes" id="UP000273405"/>
    </source>
</evidence>
<proteinExistence type="predicted"/>
<feature type="region of interest" description="Disordered" evidence="1">
    <location>
        <begin position="25"/>
        <end position="81"/>
    </location>
</feature>
<accession>A0A3A8NU24</accession>
<evidence type="ECO:0000313" key="2">
    <source>
        <dbReference type="EMBL" id="RKH45681.1"/>
    </source>
</evidence>
<evidence type="ECO:0000256" key="1">
    <source>
        <dbReference type="SAM" id="MobiDB-lite"/>
    </source>
</evidence>
<organism evidence="2 3">
    <name type="scientific">Corallococcus sicarius</name>
    <dbReference type="NCBI Taxonomy" id="2316726"/>
    <lineage>
        <taxon>Bacteria</taxon>
        <taxon>Pseudomonadati</taxon>
        <taxon>Myxococcota</taxon>
        <taxon>Myxococcia</taxon>
        <taxon>Myxococcales</taxon>
        <taxon>Cystobacterineae</taxon>
        <taxon>Myxococcaceae</taxon>
        <taxon>Corallococcus</taxon>
    </lineage>
</organism>
<dbReference type="OrthoDB" id="5518777at2"/>
<sequence>MSLPKVLLCGGLLVGTLAAPPAEARFGKRSDSNETSKPVHPATAIGVDDDDDDDDDDAKPDEDENRPQRAPVTVSSSEDSFRSSASDDAAAVILGAVFELLLSGLGEVIITTGTHHGAQPSDDPNEVPLPGSLKHAVPFSFRLGMQMASYSRGTGLDFALGWDLHRFGADLRLARLEVARGATDFRDPNFLGAFHLAYAPIVQDTLRVRGELGVSTATLARGFYVGPSLGMSLEACVLGPLDVEARMQVTPFPYRQADLRAGLALHLGSLMLRGGVHGLFLDPDVSPTARDRLFGPEFGLGFTF</sequence>
<name>A0A3A8NU24_9BACT</name>
<feature type="compositionally biased region" description="Basic and acidic residues" evidence="1">
    <location>
        <begin position="25"/>
        <end position="34"/>
    </location>
</feature>
<protein>
    <submittedName>
        <fullName evidence="2">Uncharacterized protein</fullName>
    </submittedName>
</protein>
<reference evidence="3" key="1">
    <citation type="submission" date="2018-09" db="EMBL/GenBank/DDBJ databases">
        <authorList>
            <person name="Livingstone P.G."/>
            <person name="Whitworth D.E."/>
        </authorList>
    </citation>
    <scope>NUCLEOTIDE SEQUENCE [LARGE SCALE GENOMIC DNA]</scope>
    <source>
        <strain evidence="3">CA040B</strain>
    </source>
</reference>
<dbReference type="EMBL" id="RAWG01000032">
    <property type="protein sequence ID" value="RKH45681.1"/>
    <property type="molecule type" value="Genomic_DNA"/>
</dbReference>
<dbReference type="Proteomes" id="UP000273405">
    <property type="component" value="Unassembled WGS sequence"/>
</dbReference>